<dbReference type="Gene3D" id="3.30.360.10">
    <property type="entry name" value="Dihydrodipicolinate Reductase, domain 2"/>
    <property type="match status" value="1"/>
</dbReference>
<comment type="similarity">
    <text evidence="2 7">Belongs to the glucose-6-phosphate dehydrogenase family.</text>
</comment>
<evidence type="ECO:0000313" key="11">
    <source>
        <dbReference type="Proteomes" id="UP001162734"/>
    </source>
</evidence>
<keyword evidence="6 7" id="KW-0119">Carbohydrate metabolism</keyword>
<keyword evidence="3 7" id="KW-0313">Glucose metabolism</keyword>
<keyword evidence="4 7" id="KW-0521">NADP</keyword>
<dbReference type="Proteomes" id="UP001162734">
    <property type="component" value="Chromosome"/>
</dbReference>
<comment type="catalytic activity">
    <reaction evidence="7">
        <text>D-glucose 6-phosphate + NADP(+) = 6-phospho-D-glucono-1,5-lactone + NADPH + H(+)</text>
        <dbReference type="Rhea" id="RHEA:15841"/>
        <dbReference type="ChEBI" id="CHEBI:15378"/>
        <dbReference type="ChEBI" id="CHEBI:57783"/>
        <dbReference type="ChEBI" id="CHEBI:57955"/>
        <dbReference type="ChEBI" id="CHEBI:58349"/>
        <dbReference type="ChEBI" id="CHEBI:61548"/>
        <dbReference type="EC" id="1.1.1.49"/>
    </reaction>
</comment>
<dbReference type="PANTHER" id="PTHR23429">
    <property type="entry name" value="GLUCOSE-6-PHOSPHATE 1-DEHYDROGENASE G6PD"/>
    <property type="match status" value="1"/>
</dbReference>
<evidence type="ECO:0000256" key="4">
    <source>
        <dbReference type="ARBA" id="ARBA00022857"/>
    </source>
</evidence>
<dbReference type="PRINTS" id="PR00079">
    <property type="entry name" value="G6PDHDRGNASE"/>
</dbReference>
<feature type="binding site" evidence="7">
    <location>
        <position position="247"/>
    </location>
    <ligand>
        <name>substrate</name>
    </ligand>
</feature>
<name>A0ABN6NDG4_9BACT</name>
<organism evidence="10 11">
    <name type="scientific">Anaeromyxobacter paludicola</name>
    <dbReference type="NCBI Taxonomy" id="2918171"/>
    <lineage>
        <taxon>Bacteria</taxon>
        <taxon>Pseudomonadati</taxon>
        <taxon>Myxococcota</taxon>
        <taxon>Myxococcia</taxon>
        <taxon>Myxococcales</taxon>
        <taxon>Cystobacterineae</taxon>
        <taxon>Anaeromyxobacteraceae</taxon>
        <taxon>Anaeromyxobacter</taxon>
    </lineage>
</organism>
<proteinExistence type="inferred from homology"/>
<feature type="active site" description="Proton acceptor" evidence="7">
    <location>
        <position position="252"/>
    </location>
</feature>
<dbReference type="NCBIfam" id="TIGR00871">
    <property type="entry name" value="zwf"/>
    <property type="match status" value="1"/>
</dbReference>
<comment type="caution">
    <text evidence="7">Lacks conserved residue(s) required for the propagation of feature annotation.</text>
</comment>
<dbReference type="Gene3D" id="3.40.50.720">
    <property type="entry name" value="NAD(P)-binding Rossmann-like Domain"/>
    <property type="match status" value="1"/>
</dbReference>
<accession>A0ABN6NDG4</accession>
<reference evidence="11" key="1">
    <citation type="journal article" date="2022" name="Int. J. Syst. Evol. Microbiol.">
        <title>Anaeromyxobacter oryzae sp. nov., Anaeromyxobacter diazotrophicus sp. nov. and Anaeromyxobacter paludicola sp. nov., isolated from paddy soils.</title>
        <authorList>
            <person name="Itoh H."/>
            <person name="Xu Z."/>
            <person name="Mise K."/>
            <person name="Masuda Y."/>
            <person name="Ushijima N."/>
            <person name="Hayakawa C."/>
            <person name="Shiratori Y."/>
            <person name="Senoo K."/>
        </authorList>
    </citation>
    <scope>NUCLEOTIDE SEQUENCE [LARGE SCALE GENOMIC DNA]</scope>
    <source>
        <strain evidence="11">Red630</strain>
    </source>
</reference>
<evidence type="ECO:0000259" key="8">
    <source>
        <dbReference type="Pfam" id="PF00479"/>
    </source>
</evidence>
<dbReference type="PROSITE" id="PS00069">
    <property type="entry name" value="G6P_DEHYDROGENASE"/>
    <property type="match status" value="1"/>
</dbReference>
<dbReference type="PIRSF" id="PIRSF000110">
    <property type="entry name" value="G6PD"/>
    <property type="match status" value="1"/>
</dbReference>
<keyword evidence="5 7" id="KW-0560">Oxidoreductase</keyword>
<comment type="pathway">
    <text evidence="1 7">Carbohydrate degradation; pentose phosphate pathway; D-ribulose 5-phosphate from D-glucose 6-phosphate (oxidative stage): step 1/3.</text>
</comment>
<feature type="binding site" evidence="7">
    <location>
        <position position="54"/>
    </location>
    <ligand>
        <name>NADP(+)</name>
        <dbReference type="ChEBI" id="CHEBI:58349"/>
    </ligand>
</feature>
<feature type="binding site" evidence="7">
    <location>
        <position position="160"/>
    </location>
    <ligand>
        <name>NADP(+)</name>
        <dbReference type="ChEBI" id="CHEBI:58349"/>
    </ligand>
</feature>
<dbReference type="InterPro" id="IPR022675">
    <property type="entry name" value="G6P_DH_C"/>
</dbReference>
<dbReference type="RefSeq" id="WP_248342428.1">
    <property type="nucleotide sequence ID" value="NZ_AP025592.1"/>
</dbReference>
<dbReference type="InterPro" id="IPR001282">
    <property type="entry name" value="G6P_DH"/>
</dbReference>
<dbReference type="EMBL" id="AP025592">
    <property type="protein sequence ID" value="BDG10033.1"/>
    <property type="molecule type" value="Genomic_DNA"/>
</dbReference>
<gene>
    <name evidence="7 10" type="primary">zwf</name>
    <name evidence="10" type="ORF">AMPC_31460</name>
</gene>
<keyword evidence="11" id="KW-1185">Reference proteome</keyword>
<dbReference type="InterPro" id="IPR022674">
    <property type="entry name" value="G6P_DH_NAD-bd"/>
</dbReference>
<evidence type="ECO:0000256" key="5">
    <source>
        <dbReference type="ARBA" id="ARBA00023002"/>
    </source>
</evidence>
<dbReference type="InterPro" id="IPR036291">
    <property type="entry name" value="NAD(P)-bd_dom_sf"/>
</dbReference>
<sequence>MTSPARRLRPGEPCAFVAFGAMGDLTRRKLLPALYNLQANQLLPRELAFIGVARRALDDAGFRAYAEAAARAGAARPAGAPPAADFTTCVHYVQGDFEDPATYARLSDALAHAAKEHGTSGNALFYLATPPGEFSAIVRGLAGAGLTRQDAGWRRVVVEKPFGRDLDSARALNRELTQALDEGQVFRIDHYLGKETVQNLMVFRFANGMFEPIWNRRYVDHVQITVAEELGVEGRGGYYEQAGLVRDIVQNHMLQLLALVAMEPPSTLAPEAVRNEKVKVLEAIRPMEPEQVLRDCVRGQYGAGIVGGARVPGYREEPGVSPESRTETFAALRLQVENWRWAGVPFYLRSGKRLARRDTQISIQFRRPPLLLFEEAGVEQIDPNRLDILIQPEEAICISMKAKRPGPGIVLEQVKLDFSYAQFGPLPPATGYERLLHDVMIGDAELFHRADLVEASWRIVTPVLDVWASLPARDFPNYEAGAWGPAASAELLARDGRRWAGPG</sequence>
<evidence type="ECO:0000256" key="2">
    <source>
        <dbReference type="ARBA" id="ARBA00009975"/>
    </source>
</evidence>
<evidence type="ECO:0000256" key="6">
    <source>
        <dbReference type="ARBA" id="ARBA00023277"/>
    </source>
</evidence>
<feature type="domain" description="Glucose-6-phosphate dehydrogenase NAD-binding" evidence="8">
    <location>
        <begin position="17"/>
        <end position="199"/>
    </location>
</feature>
<dbReference type="EC" id="1.1.1.49" evidence="7"/>
<dbReference type="SUPFAM" id="SSF55347">
    <property type="entry name" value="Glyceraldehyde-3-phosphate dehydrogenase-like, C-terminal domain"/>
    <property type="match status" value="1"/>
</dbReference>
<dbReference type="NCBIfam" id="NF009492">
    <property type="entry name" value="PRK12853.1-3"/>
    <property type="match status" value="1"/>
</dbReference>
<feature type="binding site" evidence="7">
    <location>
        <position position="194"/>
    </location>
    <ligand>
        <name>substrate</name>
    </ligand>
</feature>
<protein>
    <recommendedName>
        <fullName evidence="7">Glucose-6-phosphate 1-dehydrogenase</fullName>
        <shortName evidence="7">G6PD</shortName>
        <ecNumber evidence="7">1.1.1.49</ecNumber>
    </recommendedName>
</protein>
<dbReference type="Pfam" id="PF00479">
    <property type="entry name" value="G6PD_N"/>
    <property type="match status" value="1"/>
</dbReference>
<feature type="binding site" evidence="7">
    <location>
        <position position="190"/>
    </location>
    <ligand>
        <name>substrate</name>
    </ligand>
</feature>
<evidence type="ECO:0000256" key="3">
    <source>
        <dbReference type="ARBA" id="ARBA00022526"/>
    </source>
</evidence>
<feature type="domain" description="Glucose-6-phosphate dehydrogenase C-terminal" evidence="9">
    <location>
        <begin position="201"/>
        <end position="499"/>
    </location>
</feature>
<evidence type="ECO:0000256" key="7">
    <source>
        <dbReference type="HAMAP-Rule" id="MF_00966"/>
    </source>
</evidence>
<dbReference type="Pfam" id="PF02781">
    <property type="entry name" value="G6PD_C"/>
    <property type="match status" value="1"/>
</dbReference>
<dbReference type="InterPro" id="IPR019796">
    <property type="entry name" value="G6P_DH_AS"/>
</dbReference>
<dbReference type="HAMAP" id="MF_00966">
    <property type="entry name" value="G6PD"/>
    <property type="match status" value="1"/>
</dbReference>
<dbReference type="SUPFAM" id="SSF51735">
    <property type="entry name" value="NAD(P)-binding Rossmann-fold domains"/>
    <property type="match status" value="1"/>
</dbReference>
<feature type="binding site" evidence="7">
    <location>
        <position position="228"/>
    </location>
    <ligand>
        <name>substrate</name>
    </ligand>
</feature>
<evidence type="ECO:0000259" key="9">
    <source>
        <dbReference type="Pfam" id="PF02781"/>
    </source>
</evidence>
<comment type="function">
    <text evidence="7">Catalyzes the oxidation of glucose 6-phosphate to 6-phosphogluconolactone.</text>
</comment>
<feature type="binding site" evidence="7">
    <location>
        <position position="352"/>
    </location>
    <ligand>
        <name>substrate</name>
    </ligand>
</feature>
<feature type="binding site" evidence="7">
    <location>
        <begin position="96"/>
        <end position="97"/>
    </location>
    <ligand>
        <name>NADP(+)</name>
        <dbReference type="ChEBI" id="CHEBI:58349"/>
    </ligand>
</feature>
<dbReference type="PANTHER" id="PTHR23429:SF0">
    <property type="entry name" value="GLUCOSE-6-PHOSPHATE 1-DEHYDROGENASE"/>
    <property type="match status" value="1"/>
</dbReference>
<evidence type="ECO:0000313" key="10">
    <source>
        <dbReference type="EMBL" id="BDG10033.1"/>
    </source>
</evidence>
<evidence type="ECO:0000256" key="1">
    <source>
        <dbReference type="ARBA" id="ARBA00004937"/>
    </source>
</evidence>